<evidence type="ECO:0000256" key="3">
    <source>
        <dbReference type="ARBA" id="ARBA00022692"/>
    </source>
</evidence>
<dbReference type="PANTHER" id="PTHR13906:SF4">
    <property type="entry name" value="LYSOPHOSPHOLIPID ACYLTRANSFERASE 6"/>
    <property type="match status" value="1"/>
</dbReference>
<keyword evidence="2" id="KW-0808">Transferase</keyword>
<feature type="region of interest" description="Disordered" evidence="7">
    <location>
        <begin position="475"/>
        <end position="509"/>
    </location>
</feature>
<dbReference type="Proteomes" id="UP001150062">
    <property type="component" value="Unassembled WGS sequence"/>
</dbReference>
<evidence type="ECO:0000256" key="1">
    <source>
        <dbReference type="ARBA" id="ARBA00004141"/>
    </source>
</evidence>
<keyword evidence="3 8" id="KW-0812">Transmembrane</keyword>
<evidence type="ECO:0000256" key="6">
    <source>
        <dbReference type="ARBA" id="ARBA00023315"/>
    </source>
</evidence>
<feature type="transmembrane region" description="Helical" evidence="8">
    <location>
        <begin position="420"/>
        <end position="437"/>
    </location>
</feature>
<evidence type="ECO:0000256" key="8">
    <source>
        <dbReference type="SAM" id="Phobius"/>
    </source>
</evidence>
<evidence type="ECO:0000256" key="4">
    <source>
        <dbReference type="ARBA" id="ARBA00022989"/>
    </source>
</evidence>
<evidence type="ECO:0000256" key="7">
    <source>
        <dbReference type="SAM" id="MobiDB-lite"/>
    </source>
</evidence>
<organism evidence="9 10">
    <name type="scientific">Anaeramoeba flamelloides</name>
    <dbReference type="NCBI Taxonomy" id="1746091"/>
    <lineage>
        <taxon>Eukaryota</taxon>
        <taxon>Metamonada</taxon>
        <taxon>Anaeramoebidae</taxon>
        <taxon>Anaeramoeba</taxon>
    </lineage>
</organism>
<dbReference type="Pfam" id="PF03062">
    <property type="entry name" value="MBOAT"/>
    <property type="match status" value="1"/>
</dbReference>
<keyword evidence="6" id="KW-0012">Acyltransferase</keyword>
<dbReference type="InterPro" id="IPR049941">
    <property type="entry name" value="LPLAT_7/PORCN-like"/>
</dbReference>
<dbReference type="EMBL" id="JAOAOG010000140">
    <property type="protein sequence ID" value="KAJ6245947.1"/>
    <property type="molecule type" value="Genomic_DNA"/>
</dbReference>
<feature type="transmembrane region" description="Helical" evidence="8">
    <location>
        <begin position="221"/>
        <end position="238"/>
    </location>
</feature>
<keyword evidence="10" id="KW-1185">Reference proteome</keyword>
<proteinExistence type="predicted"/>
<evidence type="ECO:0000256" key="2">
    <source>
        <dbReference type="ARBA" id="ARBA00022679"/>
    </source>
</evidence>
<feature type="transmembrane region" description="Helical" evidence="8">
    <location>
        <begin position="157"/>
        <end position="179"/>
    </location>
</feature>
<feature type="transmembrane region" description="Helical" evidence="8">
    <location>
        <begin position="443"/>
        <end position="466"/>
    </location>
</feature>
<protein>
    <submittedName>
        <fullName evidence="9">Oysgedart</fullName>
    </submittedName>
</protein>
<name>A0ABQ8YMW9_9EUKA</name>
<comment type="subcellular location">
    <subcellularLocation>
        <location evidence="1">Membrane</location>
        <topology evidence="1">Multi-pass membrane protein</topology>
    </subcellularLocation>
</comment>
<accession>A0ABQ8YMW9</accession>
<feature type="transmembrane region" description="Helical" evidence="8">
    <location>
        <begin position="117"/>
        <end position="136"/>
    </location>
</feature>
<reference evidence="9" key="1">
    <citation type="submission" date="2022-08" db="EMBL/GenBank/DDBJ databases">
        <title>Novel sulfate-reducing endosymbionts in the free-living metamonad Anaeramoeba.</title>
        <authorList>
            <person name="Jerlstrom-Hultqvist J."/>
            <person name="Cepicka I."/>
            <person name="Gallot-Lavallee L."/>
            <person name="Salas-Leiva D."/>
            <person name="Curtis B.A."/>
            <person name="Zahonova K."/>
            <person name="Pipaliya S."/>
            <person name="Dacks J."/>
            <person name="Roger A.J."/>
        </authorList>
    </citation>
    <scope>NUCLEOTIDE SEQUENCE</scope>
    <source>
        <strain evidence="9">Schooner1</strain>
    </source>
</reference>
<dbReference type="InterPro" id="IPR004299">
    <property type="entry name" value="MBOAT_fam"/>
</dbReference>
<feature type="compositionally biased region" description="Basic and acidic residues" evidence="7">
    <location>
        <begin position="477"/>
        <end position="503"/>
    </location>
</feature>
<gene>
    <name evidence="9" type="ORF">M0813_19707</name>
</gene>
<evidence type="ECO:0000313" key="9">
    <source>
        <dbReference type="EMBL" id="KAJ6245947.1"/>
    </source>
</evidence>
<evidence type="ECO:0000256" key="5">
    <source>
        <dbReference type="ARBA" id="ARBA00023136"/>
    </source>
</evidence>
<evidence type="ECO:0000313" key="10">
    <source>
        <dbReference type="Proteomes" id="UP001150062"/>
    </source>
</evidence>
<feature type="transmembrane region" description="Helical" evidence="8">
    <location>
        <begin position="48"/>
        <end position="78"/>
    </location>
</feature>
<keyword evidence="4 8" id="KW-1133">Transmembrane helix</keyword>
<dbReference type="PANTHER" id="PTHR13906">
    <property type="entry name" value="PORCUPINE"/>
    <property type="match status" value="1"/>
</dbReference>
<sequence>MDIIDKQFEKISFGQPTSHIKLISMAFLAYPLALILRQIKRTNIRHLFAIIPGFFIMIILFGLRSLHLIGISLLVYLILRFNFPHKLMCVWVTTFTWLSYLHYKVESNPDPSYKCEVTGSFMIMTLKLISLASNLIDGEKDPKKLRGLAKIHRIQKMPSFLEFISYLFYFGSLSIGPIYDFTPYKNFITRKMFVSNSNNKKLMKKNQLKENEILKKANWEGLKILLLSLCSLFLYMLLAKKFNYDMVTSENIQNSNFFIRHLNFYLLGFYLRNRYYLAFMNTEGANIIAGFGYNGIGEDGTERWDRLTNVKLKPTELPIHSRDYLNNWNYQVHLWMKNYVYFRIYTKPSVFRKSFGQLATFFFSSFWHGFRHCYYLVYPIALPFDYADRTLMKAVQPLLKDKDGKPNKTRVFIYETTNRIIVTLYWSGTITIFFVCYNFKQMIILLKMVYMPVIVLPWIIIIVLTLKRFIFKKKRSKPETGTKESNGKDKTSNIEIRESTGKKETKKNK</sequence>
<keyword evidence="5 8" id="KW-0472">Membrane</keyword>
<comment type="caution">
    <text evidence="9">The sequence shown here is derived from an EMBL/GenBank/DDBJ whole genome shotgun (WGS) entry which is preliminary data.</text>
</comment>